<keyword evidence="1 2" id="KW-0378">Hydrolase</keyword>
<proteinExistence type="predicted"/>
<dbReference type="GO" id="GO:0016791">
    <property type="term" value="F:phosphatase activity"/>
    <property type="evidence" value="ECO:0007669"/>
    <property type="project" value="TreeGrafter"/>
</dbReference>
<gene>
    <name evidence="2" type="primary">rsbP_1</name>
    <name evidence="2" type="ORF">CB4_00337</name>
</gene>
<sequence length="383" mass="43633">MSESAGTILLLGTPQPLMRSLLSMQYRLLEVKDVSHLRRVMERVTTVELVLVSAASAEKAEKLKEAIHELRNVEPLLPILLDCPGLYFEDRLLYFDRGVAYIFSYPLDVREVRLMVQKYIAHARSLNERMSRFHAVQKELNIATLVQKSLHPQKVKKGAIRFTYIHQPYYLLGGDLFEFIPLDDGKAALFLLDVSGHGFSACLITMAIRTLLGGLATKVTDPATVMKELDAHLCRLFFRLPETMFVSCIYVVIDVSTGTVEYANAGHPNGYVLDMEANTLHCLGSTSLPLGIIETNRHETKRLEVEKMGRLMLMTDGVYEKGHDPEGNAKRIEQLTTIFRSSDYHELDPLQMRLKQEIQKEHPTREDDYTMLLIEWGEGNEHR</sequence>
<keyword evidence="3" id="KW-1185">Reference proteome</keyword>
<protein>
    <submittedName>
        <fullName evidence="2">Phosphoserine phosphatase RsbP</fullName>
        <ecNumber evidence="2">3.1.3.3</ecNumber>
    </submittedName>
</protein>
<dbReference type="EC" id="3.1.3.3" evidence="2"/>
<dbReference type="OrthoDB" id="9763484at2"/>
<dbReference type="PANTHER" id="PTHR43156">
    <property type="entry name" value="STAGE II SPORULATION PROTEIN E-RELATED"/>
    <property type="match status" value="1"/>
</dbReference>
<dbReference type="SMART" id="SM00331">
    <property type="entry name" value="PP2C_SIG"/>
    <property type="match status" value="1"/>
</dbReference>
<organism evidence="2 3">
    <name type="scientific">Aneurinibacillus soli</name>
    <dbReference type="NCBI Taxonomy" id="1500254"/>
    <lineage>
        <taxon>Bacteria</taxon>
        <taxon>Bacillati</taxon>
        <taxon>Bacillota</taxon>
        <taxon>Bacilli</taxon>
        <taxon>Bacillales</taxon>
        <taxon>Paenibacillaceae</taxon>
        <taxon>Aneurinibacillus group</taxon>
        <taxon>Aneurinibacillus</taxon>
    </lineage>
</organism>
<dbReference type="KEGG" id="asoc:CB4_00337"/>
<dbReference type="Proteomes" id="UP000217696">
    <property type="component" value="Chromosome"/>
</dbReference>
<name>A0A0U4NB01_9BACL</name>
<dbReference type="InterPro" id="IPR052016">
    <property type="entry name" value="Bact_Sigma-Reg"/>
</dbReference>
<dbReference type="PANTHER" id="PTHR43156:SF2">
    <property type="entry name" value="STAGE II SPORULATION PROTEIN E"/>
    <property type="match status" value="1"/>
</dbReference>
<dbReference type="AlphaFoldDB" id="A0A0U4NB01"/>
<reference evidence="2 3" key="1">
    <citation type="submission" date="2015-12" db="EMBL/GenBank/DDBJ databases">
        <title>Genome sequence of Aneurinibacillus soli.</title>
        <authorList>
            <person name="Lee J.S."/>
            <person name="Lee K.C."/>
            <person name="Kim K.K."/>
            <person name="Lee B.W."/>
        </authorList>
    </citation>
    <scope>NUCLEOTIDE SEQUENCE [LARGE SCALE GENOMIC DNA]</scope>
    <source>
        <strain evidence="2 3">CB4</strain>
    </source>
</reference>
<dbReference type="Pfam" id="PF07228">
    <property type="entry name" value="SpoIIE"/>
    <property type="match status" value="1"/>
</dbReference>
<dbReference type="SUPFAM" id="SSF81606">
    <property type="entry name" value="PP2C-like"/>
    <property type="match status" value="1"/>
</dbReference>
<accession>A0A0U4NB01</accession>
<dbReference type="InterPro" id="IPR036457">
    <property type="entry name" value="PPM-type-like_dom_sf"/>
</dbReference>
<evidence type="ECO:0000256" key="1">
    <source>
        <dbReference type="ARBA" id="ARBA00022801"/>
    </source>
</evidence>
<dbReference type="EMBL" id="AP017312">
    <property type="protein sequence ID" value="BAU26228.1"/>
    <property type="molecule type" value="Genomic_DNA"/>
</dbReference>
<dbReference type="InterPro" id="IPR001932">
    <property type="entry name" value="PPM-type_phosphatase-like_dom"/>
</dbReference>
<evidence type="ECO:0000313" key="2">
    <source>
        <dbReference type="EMBL" id="BAU26228.1"/>
    </source>
</evidence>
<dbReference type="RefSeq" id="WP_096463291.1">
    <property type="nucleotide sequence ID" value="NZ_AP017312.1"/>
</dbReference>
<dbReference type="Gene3D" id="3.60.40.10">
    <property type="entry name" value="PPM-type phosphatase domain"/>
    <property type="match status" value="1"/>
</dbReference>
<evidence type="ECO:0000313" key="3">
    <source>
        <dbReference type="Proteomes" id="UP000217696"/>
    </source>
</evidence>